<evidence type="ECO:0000313" key="1">
    <source>
        <dbReference type="EMBL" id="MBX40490.1"/>
    </source>
</evidence>
<reference evidence="1" key="1">
    <citation type="submission" date="2018-02" db="EMBL/GenBank/DDBJ databases">
        <title>Rhizophora mucronata_Transcriptome.</title>
        <authorList>
            <person name="Meera S.P."/>
            <person name="Sreeshan A."/>
            <person name="Augustine A."/>
        </authorList>
    </citation>
    <scope>NUCLEOTIDE SEQUENCE</scope>
    <source>
        <tissue evidence="1">Leaf</tissue>
    </source>
</reference>
<dbReference type="AlphaFoldDB" id="A0A2P2NDI2"/>
<dbReference type="EMBL" id="GGEC01060006">
    <property type="protein sequence ID" value="MBX40490.1"/>
    <property type="molecule type" value="Transcribed_RNA"/>
</dbReference>
<accession>A0A2P2NDI2</accession>
<organism evidence="1">
    <name type="scientific">Rhizophora mucronata</name>
    <name type="common">Asiatic mangrove</name>
    <dbReference type="NCBI Taxonomy" id="61149"/>
    <lineage>
        <taxon>Eukaryota</taxon>
        <taxon>Viridiplantae</taxon>
        <taxon>Streptophyta</taxon>
        <taxon>Embryophyta</taxon>
        <taxon>Tracheophyta</taxon>
        <taxon>Spermatophyta</taxon>
        <taxon>Magnoliopsida</taxon>
        <taxon>eudicotyledons</taxon>
        <taxon>Gunneridae</taxon>
        <taxon>Pentapetalae</taxon>
        <taxon>rosids</taxon>
        <taxon>fabids</taxon>
        <taxon>Malpighiales</taxon>
        <taxon>Rhizophoraceae</taxon>
        <taxon>Rhizophora</taxon>
    </lineage>
</organism>
<name>A0A2P2NDI2_RHIMU</name>
<protein>
    <submittedName>
        <fullName evidence="1">Uncharacterized protein</fullName>
    </submittedName>
</protein>
<proteinExistence type="predicted"/>
<sequence>MEVHKETNFLGSFCCQMFEIVCPCLEAFQINYCRPH</sequence>